<dbReference type="EMBL" id="JADBEM010000001">
    <property type="protein sequence ID" value="MBE1612909.1"/>
    <property type="molecule type" value="Genomic_DNA"/>
</dbReference>
<dbReference type="NCBIfam" id="NF042914">
    <property type="entry name" value="SAV915_dom"/>
    <property type="match status" value="1"/>
</dbReference>
<accession>A0A927N6C4</accession>
<organism evidence="2 3">
    <name type="scientific">Actinopolymorpha pittospori</name>
    <dbReference type="NCBI Taxonomy" id="648752"/>
    <lineage>
        <taxon>Bacteria</taxon>
        <taxon>Bacillati</taxon>
        <taxon>Actinomycetota</taxon>
        <taxon>Actinomycetes</taxon>
        <taxon>Propionibacteriales</taxon>
        <taxon>Actinopolymorphaceae</taxon>
        <taxon>Actinopolymorpha</taxon>
    </lineage>
</organism>
<reference evidence="2" key="1">
    <citation type="submission" date="2020-10" db="EMBL/GenBank/DDBJ databases">
        <title>Sequencing the genomes of 1000 actinobacteria strains.</title>
        <authorList>
            <person name="Klenk H.-P."/>
        </authorList>
    </citation>
    <scope>NUCLEOTIDE SEQUENCE</scope>
    <source>
        <strain evidence="2">DSM 45354</strain>
    </source>
</reference>
<dbReference type="AlphaFoldDB" id="A0A927N6C4"/>
<protein>
    <recommendedName>
        <fullName evidence="4">SseB protein N-terminal domain-containing protein</fullName>
    </recommendedName>
</protein>
<keyword evidence="3" id="KW-1185">Reference proteome</keyword>
<feature type="region of interest" description="Disordered" evidence="1">
    <location>
        <begin position="1"/>
        <end position="20"/>
    </location>
</feature>
<feature type="compositionally biased region" description="Acidic residues" evidence="1">
    <location>
        <begin position="1"/>
        <end position="12"/>
    </location>
</feature>
<feature type="region of interest" description="Disordered" evidence="1">
    <location>
        <begin position="94"/>
        <end position="141"/>
    </location>
</feature>
<name>A0A927N6C4_9ACTN</name>
<evidence type="ECO:0000256" key="1">
    <source>
        <dbReference type="SAM" id="MobiDB-lite"/>
    </source>
</evidence>
<dbReference type="InterPro" id="IPR049975">
    <property type="entry name" value="SAV_915-like_dom"/>
</dbReference>
<comment type="caution">
    <text evidence="2">The sequence shown here is derived from an EMBL/GenBank/DDBJ whole genome shotgun (WGS) entry which is preliminary data.</text>
</comment>
<evidence type="ECO:0000313" key="2">
    <source>
        <dbReference type="EMBL" id="MBE1612909.1"/>
    </source>
</evidence>
<evidence type="ECO:0008006" key="4">
    <source>
        <dbReference type="Google" id="ProtNLM"/>
    </source>
</evidence>
<sequence length="141" mass="14602">MTDATLSDDPDPSELRPAGPLFVPVRSGSASCAIRLFRTPLGRRTAVGFTTQERLVALLGQNQAWIRLAEPAMRAMVEPLGVATVTVDPQFAAPGVKASGRSAATAPDPSRAARAKNSPSASCQPGEPEWASAGRVGAYGS</sequence>
<gene>
    <name evidence="2" type="ORF">HEB94_009757</name>
</gene>
<evidence type="ECO:0000313" key="3">
    <source>
        <dbReference type="Proteomes" id="UP000638648"/>
    </source>
</evidence>
<dbReference type="RefSeq" id="WP_202896915.1">
    <property type="nucleotide sequence ID" value="NZ_BAABJL010000239.1"/>
</dbReference>
<proteinExistence type="predicted"/>
<dbReference type="Proteomes" id="UP000638648">
    <property type="component" value="Unassembled WGS sequence"/>
</dbReference>